<keyword evidence="2" id="KW-0812">Transmembrane</keyword>
<name>J5R8D2_TRIAS</name>
<feature type="compositionally biased region" description="Basic and acidic residues" evidence="1">
    <location>
        <begin position="77"/>
        <end position="94"/>
    </location>
</feature>
<dbReference type="HOGENOM" id="CLU_928090_0_0_1"/>
<feature type="transmembrane region" description="Helical" evidence="2">
    <location>
        <begin position="28"/>
        <end position="49"/>
    </location>
</feature>
<keyword evidence="2" id="KW-1133">Transmembrane helix</keyword>
<evidence type="ECO:0000313" key="5">
    <source>
        <dbReference type="Proteomes" id="UP000002748"/>
    </source>
</evidence>
<feature type="region of interest" description="Disordered" evidence="1">
    <location>
        <begin position="65"/>
        <end position="129"/>
    </location>
</feature>
<feature type="signal peptide" evidence="3">
    <location>
        <begin position="1"/>
        <end position="18"/>
    </location>
</feature>
<comment type="caution">
    <text evidence="4">The sequence shown here is derived from an EMBL/GenBank/DDBJ whole genome shotgun (WGS) entry which is preliminary data.</text>
</comment>
<accession>J5R8D2</accession>
<dbReference type="Proteomes" id="UP000002748">
    <property type="component" value="Unassembled WGS sequence"/>
</dbReference>
<feature type="compositionally biased region" description="Low complexity" evidence="1">
    <location>
        <begin position="255"/>
        <end position="264"/>
    </location>
</feature>
<feature type="region of interest" description="Disordered" evidence="1">
    <location>
        <begin position="255"/>
        <end position="288"/>
    </location>
</feature>
<dbReference type="RefSeq" id="XP_014182435.1">
    <property type="nucleotide sequence ID" value="XM_014326960.1"/>
</dbReference>
<proteinExistence type="predicted"/>
<evidence type="ECO:0000256" key="1">
    <source>
        <dbReference type="SAM" id="MobiDB-lite"/>
    </source>
</evidence>
<feature type="compositionally biased region" description="Polar residues" evidence="1">
    <location>
        <begin position="277"/>
        <end position="288"/>
    </location>
</feature>
<keyword evidence="3" id="KW-0732">Signal</keyword>
<gene>
    <name evidence="4" type="ORF">A1Q1_07565</name>
</gene>
<feature type="chain" id="PRO_5003784834" evidence="3">
    <location>
        <begin position="19"/>
        <end position="300"/>
    </location>
</feature>
<protein>
    <submittedName>
        <fullName evidence="4">Uncharacterized protein</fullName>
    </submittedName>
</protein>
<dbReference type="VEuPathDB" id="FungiDB:A1Q1_07565"/>
<evidence type="ECO:0000256" key="3">
    <source>
        <dbReference type="SAM" id="SignalP"/>
    </source>
</evidence>
<dbReference type="GeneID" id="25991077"/>
<keyword evidence="2" id="KW-0472">Membrane</keyword>
<dbReference type="AlphaFoldDB" id="J5R8D2"/>
<dbReference type="EMBL" id="ALBS01000068">
    <property type="protein sequence ID" value="EJT51238.1"/>
    <property type="molecule type" value="Genomic_DNA"/>
</dbReference>
<evidence type="ECO:0000256" key="2">
    <source>
        <dbReference type="SAM" id="Phobius"/>
    </source>
</evidence>
<feature type="transmembrane region" description="Helical" evidence="2">
    <location>
        <begin position="227"/>
        <end position="252"/>
    </location>
</feature>
<evidence type="ECO:0000313" key="4">
    <source>
        <dbReference type="EMBL" id="EJT51238.1"/>
    </source>
</evidence>
<sequence length="300" mass="32572">MFAVLIPTALAILPLARAEWEWTAGQTAWVVVVSVIGSFIILSIIGTCIRSAYLANKMAEQFQQYRPPPPLQQNVYSRRERKEERDNGEPKADGIPRLIRTIRTQRSHTLPSRPPPTLHPRRQLPGYQARPDRQSTLQSSFVHRRVCVERPIVLVALYSIVHASLSNADVCLVATDFSLKIQGTGLFSSFPSQRPLSMVAILNSSAPAPPDIAEGIQTLGFLAHGALFVLEVIVNLTPLALLAALVVCIIGVSPPSTGPTSSTVAQEAAKDGGAKDGQTSTLPEKSSQTATTLLKRRLVF</sequence>
<organism evidence="4 5">
    <name type="scientific">Trichosporon asahii var. asahii (strain ATCC 90039 / CBS 2479 / JCM 2466 / KCTC 7840 / NBRC 103889/ NCYC 2677 / UAMH 7654)</name>
    <name type="common">Yeast</name>
    <dbReference type="NCBI Taxonomy" id="1186058"/>
    <lineage>
        <taxon>Eukaryota</taxon>
        <taxon>Fungi</taxon>
        <taxon>Dikarya</taxon>
        <taxon>Basidiomycota</taxon>
        <taxon>Agaricomycotina</taxon>
        <taxon>Tremellomycetes</taxon>
        <taxon>Trichosporonales</taxon>
        <taxon>Trichosporonaceae</taxon>
        <taxon>Trichosporon</taxon>
    </lineage>
</organism>
<dbReference type="KEGG" id="tasa:A1Q1_07565"/>
<reference evidence="4 5" key="1">
    <citation type="journal article" date="2012" name="Eukaryot. Cell">
        <title>Draft genome sequence of CBS 2479, the standard type strain of Trichosporon asahii.</title>
        <authorList>
            <person name="Yang R.Y."/>
            <person name="Li H.T."/>
            <person name="Zhu H."/>
            <person name="Zhou G.P."/>
            <person name="Wang M."/>
            <person name="Wang L."/>
        </authorList>
    </citation>
    <scope>NUCLEOTIDE SEQUENCE [LARGE SCALE GENOMIC DNA]</scope>
    <source>
        <strain evidence="5">ATCC 90039 / CBS 2479 / JCM 2466 / KCTC 7840 / NCYC 2677 / UAMH 7654</strain>
    </source>
</reference>